<evidence type="ECO:0000313" key="1">
    <source>
        <dbReference type="EMBL" id="KOO31070.1"/>
    </source>
</evidence>
<accession>A0A0M0JX00</accession>
<dbReference type="InterPro" id="IPR019410">
    <property type="entry name" value="Methyltransf_16"/>
</dbReference>
<comment type="caution">
    <text evidence="1">The sequence shown here is derived from an EMBL/GenBank/DDBJ whole genome shotgun (WGS) entry which is preliminary data.</text>
</comment>
<dbReference type="PANTHER" id="PTHR14614:SF123">
    <property type="entry name" value="OS04G0645500 PROTEIN"/>
    <property type="match status" value="1"/>
</dbReference>
<dbReference type="Gene3D" id="3.40.50.150">
    <property type="entry name" value="Vaccinia Virus protein VP39"/>
    <property type="match status" value="1"/>
</dbReference>
<dbReference type="SUPFAM" id="SSF53335">
    <property type="entry name" value="S-adenosyl-L-methionine-dependent methyltransferases"/>
    <property type="match status" value="1"/>
</dbReference>
<keyword evidence="2" id="KW-1185">Reference proteome</keyword>
<reference evidence="2" key="1">
    <citation type="journal article" date="2015" name="PLoS Genet.">
        <title>Genome Sequence and Transcriptome Analyses of Chrysochromulina tobin: Metabolic Tools for Enhanced Algal Fitness in the Prominent Order Prymnesiales (Haptophyceae).</title>
        <authorList>
            <person name="Hovde B.T."/>
            <person name="Deodato C.R."/>
            <person name="Hunsperger H.M."/>
            <person name="Ryken S.A."/>
            <person name="Yost W."/>
            <person name="Jha R.K."/>
            <person name="Patterson J."/>
            <person name="Monnat R.J. Jr."/>
            <person name="Barlow S.B."/>
            <person name="Starkenburg S.R."/>
            <person name="Cattolico R.A."/>
        </authorList>
    </citation>
    <scope>NUCLEOTIDE SEQUENCE</scope>
    <source>
        <strain evidence="2">CCMP291</strain>
    </source>
</reference>
<name>A0A0M0JX00_9EUKA</name>
<dbReference type="AlphaFoldDB" id="A0A0M0JX00"/>
<dbReference type="OrthoDB" id="413520at2759"/>
<gene>
    <name evidence="1" type="ORF">Ctob_006474</name>
</gene>
<dbReference type="InterPro" id="IPR029063">
    <property type="entry name" value="SAM-dependent_MTases_sf"/>
</dbReference>
<protein>
    <submittedName>
        <fullName evidence="1">Uncharacterized protein</fullName>
    </submittedName>
</protein>
<dbReference type="EMBL" id="JWZX01002093">
    <property type="protein sequence ID" value="KOO31070.1"/>
    <property type="molecule type" value="Genomic_DNA"/>
</dbReference>
<dbReference type="Pfam" id="PF10294">
    <property type="entry name" value="Methyltransf_16"/>
    <property type="match status" value="1"/>
</dbReference>
<organism evidence="1 2">
    <name type="scientific">Chrysochromulina tobinii</name>
    <dbReference type="NCBI Taxonomy" id="1460289"/>
    <lineage>
        <taxon>Eukaryota</taxon>
        <taxon>Haptista</taxon>
        <taxon>Haptophyta</taxon>
        <taxon>Prymnesiophyceae</taxon>
        <taxon>Prymnesiales</taxon>
        <taxon>Chrysochromulinaceae</taxon>
        <taxon>Chrysochromulina</taxon>
    </lineage>
</organism>
<evidence type="ECO:0000313" key="2">
    <source>
        <dbReference type="Proteomes" id="UP000037460"/>
    </source>
</evidence>
<proteinExistence type="predicted"/>
<dbReference type="Proteomes" id="UP000037460">
    <property type="component" value="Unassembled WGS sequence"/>
</dbReference>
<dbReference type="PANTHER" id="PTHR14614">
    <property type="entry name" value="HEPATOCELLULAR CARCINOMA-ASSOCIATED ANTIGEN"/>
    <property type="match status" value="1"/>
</dbReference>
<sequence>MKTHTSEHLTVQYVLPPDSPLESLFCRIIQKDVAKGCIDPDLLGTDTCRDAAIVRVCVDGSWREIRVPIFMAHLVNPLGLCDPEADNPAAPVWADGSWTGTLLWDSAAHVCELMLAQPCWRARLRGASCLELGCGLGLPGMVASLLGAAPVLLTDRLQVAEMAEAGCRANSLKGARGVEFDWDEAAARQLVADHFGGRAPSLILACDCIFEPLFGEAHLLLRMLVVLADAQTTVIPAPEIVILALERRPNDGVESFFALAEAAGFEVHVLLQVNRVVVVEMWWRSGGRGAVK</sequence>